<evidence type="ECO:0000256" key="3">
    <source>
        <dbReference type="ARBA" id="ARBA00022840"/>
    </source>
</evidence>
<dbReference type="GO" id="GO:0016887">
    <property type="term" value="F:ATP hydrolysis activity"/>
    <property type="evidence" value="ECO:0007669"/>
    <property type="project" value="InterPro"/>
</dbReference>
<feature type="domain" description="ABC transporter" evidence="4">
    <location>
        <begin position="10"/>
        <end position="244"/>
    </location>
</feature>
<reference evidence="5 6" key="1">
    <citation type="submission" date="2018-08" db="EMBL/GenBank/DDBJ databases">
        <title>A genome reference for cultivated species of the human gut microbiota.</title>
        <authorList>
            <person name="Zou Y."/>
            <person name="Xue W."/>
            <person name="Luo G."/>
        </authorList>
    </citation>
    <scope>NUCLEOTIDE SEQUENCE [LARGE SCALE GENOMIC DNA]</scope>
    <source>
        <strain evidence="5 6">AM32-2AC</strain>
    </source>
</reference>
<keyword evidence="3 5" id="KW-0067">ATP-binding</keyword>
<dbReference type="PANTHER" id="PTHR42734:SF19">
    <property type="entry name" value="IRON COMPOUNDS ABC TRANSPORTER, ATP-BINDING PROTEIN"/>
    <property type="match status" value="1"/>
</dbReference>
<dbReference type="PANTHER" id="PTHR42734">
    <property type="entry name" value="METAL TRANSPORT SYSTEM ATP-BINDING PROTEIN TM_0124-RELATED"/>
    <property type="match status" value="1"/>
</dbReference>
<protein>
    <submittedName>
        <fullName evidence="5">ABC transporter ATP-binding protein</fullName>
    </submittedName>
</protein>
<dbReference type="InterPro" id="IPR027417">
    <property type="entry name" value="P-loop_NTPase"/>
</dbReference>
<dbReference type="Proteomes" id="UP000284794">
    <property type="component" value="Unassembled WGS sequence"/>
</dbReference>
<organism evidence="5 6">
    <name type="scientific">Lachnospira eligens</name>
    <dbReference type="NCBI Taxonomy" id="39485"/>
    <lineage>
        <taxon>Bacteria</taxon>
        <taxon>Bacillati</taxon>
        <taxon>Bacillota</taxon>
        <taxon>Clostridia</taxon>
        <taxon>Lachnospirales</taxon>
        <taxon>Lachnospiraceae</taxon>
        <taxon>Lachnospira</taxon>
    </lineage>
</organism>
<gene>
    <name evidence="5" type="ORF">DW811_08240</name>
</gene>
<dbReference type="AlphaFoldDB" id="A0A414DCN1"/>
<comment type="caution">
    <text evidence="5">The sequence shown here is derived from an EMBL/GenBank/DDBJ whole genome shotgun (WGS) entry which is preliminary data.</text>
</comment>
<proteinExistence type="predicted"/>
<dbReference type="EMBL" id="QSIS01000009">
    <property type="protein sequence ID" value="RHD08260.1"/>
    <property type="molecule type" value="Genomic_DNA"/>
</dbReference>
<accession>A0A414DCN1</accession>
<keyword evidence="2" id="KW-0547">Nucleotide-binding</keyword>
<sequence length="266" mass="29567">MMSDLFNPELYVSDVSVYYGSKCAVQNVSFNIQPGQLTAIIGNNGCGKTSLIRAVMNFVKHSGKCMLGELQLESMSVRKRAGMISYIPQRNGISVSMTVRDVCLLGFNPQLHMLESYNSNMRHRADKAIDSVGLAGLYDTDFLTLSEGQKQLCILARTLIEDSALLLLDEPDSALDFSNRHMLMKHIRNIISDNKCALMCIHSPELALEYCDRILLMKDGIIVSDIDVHAASLSEINEKMSLIYDNINVTECTDTKGNVHRIVLAL</sequence>
<dbReference type="InterPro" id="IPR050153">
    <property type="entry name" value="Metal_Ion_Import_ABC"/>
</dbReference>
<dbReference type="InterPro" id="IPR003439">
    <property type="entry name" value="ABC_transporter-like_ATP-bd"/>
</dbReference>
<dbReference type="PROSITE" id="PS50893">
    <property type="entry name" value="ABC_TRANSPORTER_2"/>
    <property type="match status" value="1"/>
</dbReference>
<evidence type="ECO:0000313" key="6">
    <source>
        <dbReference type="Proteomes" id="UP000284794"/>
    </source>
</evidence>
<evidence type="ECO:0000313" key="5">
    <source>
        <dbReference type="EMBL" id="RHD08260.1"/>
    </source>
</evidence>
<dbReference type="Gene3D" id="3.40.50.300">
    <property type="entry name" value="P-loop containing nucleotide triphosphate hydrolases"/>
    <property type="match status" value="1"/>
</dbReference>
<dbReference type="CDD" id="cd03214">
    <property type="entry name" value="ABC_Iron-Siderophores_B12_Hemin"/>
    <property type="match status" value="1"/>
</dbReference>
<dbReference type="SMART" id="SM00382">
    <property type="entry name" value="AAA"/>
    <property type="match status" value="1"/>
</dbReference>
<evidence type="ECO:0000256" key="1">
    <source>
        <dbReference type="ARBA" id="ARBA00022448"/>
    </source>
</evidence>
<dbReference type="GO" id="GO:0005524">
    <property type="term" value="F:ATP binding"/>
    <property type="evidence" value="ECO:0007669"/>
    <property type="project" value="UniProtKB-KW"/>
</dbReference>
<evidence type="ECO:0000259" key="4">
    <source>
        <dbReference type="PROSITE" id="PS50893"/>
    </source>
</evidence>
<dbReference type="RefSeq" id="WP_118148733.1">
    <property type="nucleotide sequence ID" value="NZ_QRWW01000014.1"/>
</dbReference>
<dbReference type="InterPro" id="IPR003593">
    <property type="entry name" value="AAA+_ATPase"/>
</dbReference>
<dbReference type="SUPFAM" id="SSF52540">
    <property type="entry name" value="P-loop containing nucleoside triphosphate hydrolases"/>
    <property type="match status" value="1"/>
</dbReference>
<name>A0A414DCN1_9FIRM</name>
<dbReference type="Pfam" id="PF00005">
    <property type="entry name" value="ABC_tran"/>
    <property type="match status" value="1"/>
</dbReference>
<evidence type="ECO:0000256" key="2">
    <source>
        <dbReference type="ARBA" id="ARBA00022741"/>
    </source>
</evidence>
<keyword evidence="1" id="KW-0813">Transport</keyword>